<evidence type="ECO:0000256" key="6">
    <source>
        <dbReference type="ARBA" id="ARBA00022989"/>
    </source>
</evidence>
<dbReference type="AlphaFoldDB" id="A0A9P8PJR1"/>
<evidence type="ECO:0000256" key="8">
    <source>
        <dbReference type="ARBA" id="ARBA00023140"/>
    </source>
</evidence>
<feature type="transmembrane region" description="Helical" evidence="12">
    <location>
        <begin position="54"/>
        <end position="76"/>
    </location>
</feature>
<keyword evidence="3 10" id="KW-0813">Transport</keyword>
<reference evidence="13" key="1">
    <citation type="journal article" date="2021" name="Open Biol.">
        <title>Shared evolutionary footprints suggest mitochondrial oxidative damage underlies multiple complex I losses in fungi.</title>
        <authorList>
            <person name="Schikora-Tamarit M.A."/>
            <person name="Marcet-Houben M."/>
            <person name="Nosek J."/>
            <person name="Gabaldon T."/>
        </authorList>
    </citation>
    <scope>NUCLEOTIDE SEQUENCE</scope>
    <source>
        <strain evidence="13">NCAIM Y.01608</strain>
    </source>
</reference>
<comment type="caution">
    <text evidence="13">The sequence shown here is derived from an EMBL/GenBank/DDBJ whole genome shotgun (WGS) entry which is preliminary data.</text>
</comment>
<feature type="transmembrane region" description="Helical" evidence="12">
    <location>
        <begin position="12"/>
        <end position="33"/>
    </location>
</feature>
<feature type="transmembrane region" description="Helical" evidence="12">
    <location>
        <begin position="200"/>
        <end position="219"/>
    </location>
</feature>
<comment type="subcellular location">
    <subcellularLocation>
        <location evidence="1">Peroxisome membrane</location>
        <topology evidence="1">Multi-pass membrane protein</topology>
    </subcellularLocation>
</comment>
<keyword evidence="14" id="KW-1185">Reference proteome</keyword>
<feature type="compositionally biased region" description="Low complexity" evidence="11">
    <location>
        <begin position="235"/>
        <end position="249"/>
    </location>
</feature>
<evidence type="ECO:0000256" key="5">
    <source>
        <dbReference type="ARBA" id="ARBA00022737"/>
    </source>
</evidence>
<keyword evidence="4 9" id="KW-0812">Transmembrane</keyword>
<protein>
    <recommendedName>
        <fullName evidence="15">Peroxisomal membrane protein PMP47B</fullName>
    </recommendedName>
</protein>
<evidence type="ECO:0000256" key="2">
    <source>
        <dbReference type="ARBA" id="ARBA00006375"/>
    </source>
</evidence>
<dbReference type="GO" id="GO:0015230">
    <property type="term" value="F:FAD transmembrane transporter activity"/>
    <property type="evidence" value="ECO:0007669"/>
    <property type="project" value="TreeGrafter"/>
</dbReference>
<evidence type="ECO:0000256" key="3">
    <source>
        <dbReference type="ARBA" id="ARBA00022448"/>
    </source>
</evidence>
<dbReference type="InterPro" id="IPR018108">
    <property type="entry name" value="MCP_transmembrane"/>
</dbReference>
<dbReference type="OrthoDB" id="2019556at2759"/>
<dbReference type="PANTHER" id="PTHR45939">
    <property type="entry name" value="PEROXISOMAL MEMBRANE PROTEIN PMP34-RELATED"/>
    <property type="match status" value="1"/>
</dbReference>
<feature type="repeat" description="Solcar" evidence="9">
    <location>
        <begin position="98"/>
        <end position="186"/>
    </location>
</feature>
<reference evidence="13" key="2">
    <citation type="submission" date="2021-01" db="EMBL/GenBank/DDBJ databases">
        <authorList>
            <person name="Schikora-Tamarit M.A."/>
        </authorList>
    </citation>
    <scope>NUCLEOTIDE SEQUENCE</scope>
    <source>
        <strain evidence="13">NCAIM Y.01608</strain>
    </source>
</reference>
<dbReference type="GO" id="GO:0044610">
    <property type="term" value="F:FMN transmembrane transporter activity"/>
    <property type="evidence" value="ECO:0007669"/>
    <property type="project" value="TreeGrafter"/>
</dbReference>
<evidence type="ECO:0000313" key="13">
    <source>
        <dbReference type="EMBL" id="KAH3672567.1"/>
    </source>
</evidence>
<organism evidence="13 14">
    <name type="scientific">Ogataea polymorpha</name>
    <dbReference type="NCBI Taxonomy" id="460523"/>
    <lineage>
        <taxon>Eukaryota</taxon>
        <taxon>Fungi</taxon>
        <taxon>Dikarya</taxon>
        <taxon>Ascomycota</taxon>
        <taxon>Saccharomycotina</taxon>
        <taxon>Pichiomycetes</taxon>
        <taxon>Pichiales</taxon>
        <taxon>Pichiaceae</taxon>
        <taxon>Ogataea</taxon>
    </lineage>
</organism>
<keyword evidence="8" id="KW-0576">Peroxisome</keyword>
<sequence length="342" mass="37640">MSKEVDSLAHGVAGGLGGLISMALTYPLVTLSTKAQASKKKNEDTRITAEAIRNLYNGLESALVGITATNFVYYYFYELTGSALRKDKGFPTTLKRGLTASQSILAGLVAGVVSRVITNPIWIANTRLTVLKRSSRKNAPKNTIQVILSIVRNEGWKNLFSGLVPALFLVLNPIIQYTIFEQLKTLIVTKRRRALSSVDALILGAFGKLIATIITYPYITVRSRMHLHSIRDSHSAPATSSSETTAADSVQSLPDDIESSAQLHDLEKPKKAPGMFYIMMDIAKNEGLLNLYNGLSLKLLQSILSAAFLFYFKEELVQKTDLVIRKVKRVKQNPLPAKDLVI</sequence>
<feature type="transmembrane region" description="Helical" evidence="12">
    <location>
        <begin position="159"/>
        <end position="180"/>
    </location>
</feature>
<keyword evidence="5" id="KW-0677">Repeat</keyword>
<dbReference type="Gene3D" id="1.50.40.10">
    <property type="entry name" value="Mitochondrial carrier domain"/>
    <property type="match status" value="1"/>
</dbReference>
<dbReference type="InterPro" id="IPR023395">
    <property type="entry name" value="MCP_dom_sf"/>
</dbReference>
<evidence type="ECO:0000256" key="4">
    <source>
        <dbReference type="ARBA" id="ARBA00022692"/>
    </source>
</evidence>
<evidence type="ECO:0008006" key="15">
    <source>
        <dbReference type="Google" id="ProtNLM"/>
    </source>
</evidence>
<gene>
    <name evidence="13" type="ORF">OGATHE_002212</name>
</gene>
<feature type="repeat" description="Solcar" evidence="9">
    <location>
        <begin position="5"/>
        <end position="83"/>
    </location>
</feature>
<dbReference type="EMBL" id="JAEUBD010000753">
    <property type="protein sequence ID" value="KAH3672567.1"/>
    <property type="molecule type" value="Genomic_DNA"/>
</dbReference>
<evidence type="ECO:0000256" key="7">
    <source>
        <dbReference type="ARBA" id="ARBA00023136"/>
    </source>
</evidence>
<dbReference type="PROSITE" id="PS50920">
    <property type="entry name" value="SOLCAR"/>
    <property type="match status" value="3"/>
</dbReference>
<feature type="region of interest" description="Disordered" evidence="11">
    <location>
        <begin position="232"/>
        <end position="251"/>
    </location>
</feature>
<evidence type="ECO:0000313" key="14">
    <source>
        <dbReference type="Proteomes" id="UP000788993"/>
    </source>
</evidence>
<evidence type="ECO:0000256" key="9">
    <source>
        <dbReference type="PROSITE-ProRule" id="PRU00282"/>
    </source>
</evidence>
<dbReference type="InterPro" id="IPR052217">
    <property type="entry name" value="Mito/Peroxisomal_Carrier"/>
</dbReference>
<dbReference type="SUPFAM" id="SSF103506">
    <property type="entry name" value="Mitochondrial carrier"/>
    <property type="match status" value="1"/>
</dbReference>
<feature type="repeat" description="Solcar" evidence="9">
    <location>
        <begin position="195"/>
        <end position="319"/>
    </location>
</feature>
<evidence type="ECO:0000256" key="1">
    <source>
        <dbReference type="ARBA" id="ARBA00004585"/>
    </source>
</evidence>
<keyword evidence="6 12" id="KW-1133">Transmembrane helix</keyword>
<dbReference type="GO" id="GO:0005347">
    <property type="term" value="F:ATP transmembrane transporter activity"/>
    <property type="evidence" value="ECO:0007669"/>
    <property type="project" value="TreeGrafter"/>
</dbReference>
<dbReference type="PANTHER" id="PTHR45939:SF5">
    <property type="entry name" value="PEROXISOMAL MEMBRANE PROTEIN PMP34"/>
    <property type="match status" value="1"/>
</dbReference>
<dbReference type="GO" id="GO:0015228">
    <property type="term" value="F:coenzyme A transmembrane transporter activity"/>
    <property type="evidence" value="ECO:0007669"/>
    <property type="project" value="TreeGrafter"/>
</dbReference>
<dbReference type="GO" id="GO:0005778">
    <property type="term" value="C:peroxisomal membrane"/>
    <property type="evidence" value="ECO:0007669"/>
    <property type="project" value="UniProtKB-SubCell"/>
</dbReference>
<accession>A0A9P8PJR1</accession>
<evidence type="ECO:0000256" key="10">
    <source>
        <dbReference type="RuleBase" id="RU000488"/>
    </source>
</evidence>
<dbReference type="Pfam" id="PF00153">
    <property type="entry name" value="Mito_carr"/>
    <property type="match status" value="3"/>
</dbReference>
<dbReference type="Proteomes" id="UP000788993">
    <property type="component" value="Unassembled WGS sequence"/>
</dbReference>
<dbReference type="GO" id="GO:0051724">
    <property type="term" value="F:NAD transmembrane transporter activity"/>
    <property type="evidence" value="ECO:0007669"/>
    <property type="project" value="TreeGrafter"/>
</dbReference>
<comment type="similarity">
    <text evidence="2 10">Belongs to the mitochondrial carrier (TC 2.A.29) family.</text>
</comment>
<keyword evidence="7 9" id="KW-0472">Membrane</keyword>
<evidence type="ECO:0000256" key="12">
    <source>
        <dbReference type="SAM" id="Phobius"/>
    </source>
</evidence>
<dbReference type="GO" id="GO:0080122">
    <property type="term" value="F:AMP transmembrane transporter activity"/>
    <property type="evidence" value="ECO:0007669"/>
    <property type="project" value="TreeGrafter"/>
</dbReference>
<name>A0A9P8PJR1_9ASCO</name>
<dbReference type="GO" id="GO:0015217">
    <property type="term" value="F:ADP transmembrane transporter activity"/>
    <property type="evidence" value="ECO:0007669"/>
    <property type="project" value="TreeGrafter"/>
</dbReference>
<proteinExistence type="inferred from homology"/>
<evidence type="ECO:0000256" key="11">
    <source>
        <dbReference type="SAM" id="MobiDB-lite"/>
    </source>
</evidence>